<evidence type="ECO:0000313" key="5">
    <source>
        <dbReference type="Proteomes" id="UP000367750"/>
    </source>
</evidence>
<gene>
    <name evidence="4" type="ORF">F4V43_08760</name>
</gene>
<dbReference type="InterPro" id="IPR004474">
    <property type="entry name" value="LytR_CpsA_psr"/>
</dbReference>
<evidence type="ECO:0000259" key="3">
    <source>
        <dbReference type="Pfam" id="PF03816"/>
    </source>
</evidence>
<protein>
    <submittedName>
        <fullName evidence="4">LytR family transcriptional regulator</fullName>
    </submittedName>
</protein>
<dbReference type="NCBIfam" id="TIGR00350">
    <property type="entry name" value="lytR_cpsA_psr"/>
    <property type="match status" value="1"/>
</dbReference>
<dbReference type="RefSeq" id="WP_150457869.1">
    <property type="nucleotide sequence ID" value="NZ_VYKK01000009.1"/>
</dbReference>
<organism evidence="4 5">
    <name type="scientific">Paenibacillus spiritus</name>
    <dbReference type="NCBI Taxonomy" id="2496557"/>
    <lineage>
        <taxon>Bacteria</taxon>
        <taxon>Bacillati</taxon>
        <taxon>Bacillota</taxon>
        <taxon>Bacilli</taxon>
        <taxon>Bacillales</taxon>
        <taxon>Paenibacillaceae</taxon>
        <taxon>Paenibacillus</taxon>
    </lineage>
</organism>
<evidence type="ECO:0000256" key="1">
    <source>
        <dbReference type="ARBA" id="ARBA00006068"/>
    </source>
</evidence>
<name>A0A5J5GAL2_9BACL</name>
<sequence length="352" mass="39368">MKKTKKKKGLKKRYIALAMIVLLGAGVFLFRNPLKVLAFDIFLADQVEQTLQEKSYVPLKPDNGTKGVAPEPIAYKSDPFSVMLLGTDQRGNETARSDTMIYAVVRPEDYKVLLISIPRDTYTEIIGHRNDRKDKITHAYAFGGQQMAKDTLEALLGHDIQYYATINFQGVKDVVDELGGLPLPIQKTIRNKGADHEKFTIEGGKSLYNGEESLNYVRYREDSDFNRTKRQQVFLDVLANKMLSLNQIGHISDLLNILGENFKTDMKPTMITDLAKKFMVGKKVDISSFTVMGEGQKIDGVYYDIVDDKYLDQAKAMIDNWMNASTPADQLIDPGKAADALKPKASASPAAQ</sequence>
<comment type="caution">
    <text evidence="4">The sequence shown here is derived from an EMBL/GenBank/DDBJ whole genome shotgun (WGS) entry which is preliminary data.</text>
</comment>
<dbReference type="Gene3D" id="3.40.630.190">
    <property type="entry name" value="LCP protein"/>
    <property type="match status" value="1"/>
</dbReference>
<feature type="compositionally biased region" description="Low complexity" evidence="2">
    <location>
        <begin position="337"/>
        <end position="352"/>
    </location>
</feature>
<evidence type="ECO:0000256" key="2">
    <source>
        <dbReference type="SAM" id="MobiDB-lite"/>
    </source>
</evidence>
<comment type="similarity">
    <text evidence="1">Belongs to the LytR/CpsA/Psr (LCP) family.</text>
</comment>
<dbReference type="AlphaFoldDB" id="A0A5J5GAL2"/>
<dbReference type="PANTHER" id="PTHR33392:SF6">
    <property type="entry name" value="POLYISOPRENYL-TEICHOIC ACID--PEPTIDOGLYCAN TEICHOIC ACID TRANSFERASE TAGU"/>
    <property type="match status" value="1"/>
</dbReference>
<dbReference type="OrthoDB" id="27330at2"/>
<feature type="region of interest" description="Disordered" evidence="2">
    <location>
        <begin position="333"/>
        <end position="352"/>
    </location>
</feature>
<dbReference type="Proteomes" id="UP000367750">
    <property type="component" value="Unassembled WGS sequence"/>
</dbReference>
<accession>A0A5J5GAL2</accession>
<dbReference type="Pfam" id="PF03816">
    <property type="entry name" value="LytR_cpsA_psr"/>
    <property type="match status" value="1"/>
</dbReference>
<evidence type="ECO:0000313" key="4">
    <source>
        <dbReference type="EMBL" id="KAA9005149.1"/>
    </source>
</evidence>
<feature type="domain" description="Cell envelope-related transcriptional attenuator" evidence="3">
    <location>
        <begin position="96"/>
        <end position="243"/>
    </location>
</feature>
<dbReference type="EMBL" id="VYKK01000009">
    <property type="protein sequence ID" value="KAA9005149.1"/>
    <property type="molecule type" value="Genomic_DNA"/>
</dbReference>
<dbReference type="PANTHER" id="PTHR33392">
    <property type="entry name" value="POLYISOPRENYL-TEICHOIC ACID--PEPTIDOGLYCAN TEICHOIC ACID TRANSFERASE TAGU"/>
    <property type="match status" value="1"/>
</dbReference>
<proteinExistence type="inferred from homology"/>
<dbReference type="InterPro" id="IPR050922">
    <property type="entry name" value="LytR/CpsA/Psr_CW_biosynth"/>
</dbReference>
<reference evidence="4 5" key="1">
    <citation type="submission" date="2019-09" db="EMBL/GenBank/DDBJ databases">
        <title>Bacillus ochoae sp. nov., Paenibacillus whitsoniae sp. nov., Paenibacillus spiritus sp. nov. Isolated from the Mars Exploration Rover during spacecraft assembly.</title>
        <authorList>
            <person name="Seuylemezian A."/>
            <person name="Vaishampayan P."/>
        </authorList>
    </citation>
    <scope>NUCLEOTIDE SEQUENCE [LARGE SCALE GENOMIC DNA]</scope>
    <source>
        <strain evidence="4 5">MER_111</strain>
    </source>
</reference>
<keyword evidence="5" id="KW-1185">Reference proteome</keyword>